<evidence type="ECO:0000259" key="1">
    <source>
        <dbReference type="Pfam" id="PF12937"/>
    </source>
</evidence>
<evidence type="ECO:0000313" key="3">
    <source>
        <dbReference type="Proteomes" id="UP001215280"/>
    </source>
</evidence>
<reference evidence="2" key="1">
    <citation type="submission" date="2023-03" db="EMBL/GenBank/DDBJ databases">
        <title>Massive genome expansion in bonnet fungi (Mycena s.s.) driven by repeated elements and novel gene families across ecological guilds.</title>
        <authorList>
            <consortium name="Lawrence Berkeley National Laboratory"/>
            <person name="Harder C.B."/>
            <person name="Miyauchi S."/>
            <person name="Viragh M."/>
            <person name="Kuo A."/>
            <person name="Thoen E."/>
            <person name="Andreopoulos B."/>
            <person name="Lu D."/>
            <person name="Skrede I."/>
            <person name="Drula E."/>
            <person name="Henrissat B."/>
            <person name="Morin E."/>
            <person name="Kohler A."/>
            <person name="Barry K."/>
            <person name="LaButti K."/>
            <person name="Morin E."/>
            <person name="Salamov A."/>
            <person name="Lipzen A."/>
            <person name="Mereny Z."/>
            <person name="Hegedus B."/>
            <person name="Baldrian P."/>
            <person name="Stursova M."/>
            <person name="Weitz H."/>
            <person name="Taylor A."/>
            <person name="Grigoriev I.V."/>
            <person name="Nagy L.G."/>
            <person name="Martin F."/>
            <person name="Kauserud H."/>
        </authorList>
    </citation>
    <scope>NUCLEOTIDE SEQUENCE</scope>
    <source>
        <strain evidence="2">CBHHK188m</strain>
    </source>
</reference>
<comment type="caution">
    <text evidence="2">The sequence shown here is derived from an EMBL/GenBank/DDBJ whole genome shotgun (WGS) entry which is preliminary data.</text>
</comment>
<dbReference type="SUPFAM" id="SSF81383">
    <property type="entry name" value="F-box domain"/>
    <property type="match status" value="1"/>
</dbReference>
<dbReference type="InterPro" id="IPR001810">
    <property type="entry name" value="F-box_dom"/>
</dbReference>
<feature type="domain" description="F-box" evidence="1">
    <location>
        <begin position="44"/>
        <end position="92"/>
    </location>
</feature>
<name>A0AAD7ND16_9AGAR</name>
<dbReference type="InterPro" id="IPR036047">
    <property type="entry name" value="F-box-like_dom_sf"/>
</dbReference>
<dbReference type="Gene3D" id="1.20.1280.50">
    <property type="match status" value="1"/>
</dbReference>
<evidence type="ECO:0000313" key="2">
    <source>
        <dbReference type="EMBL" id="KAJ7754635.1"/>
    </source>
</evidence>
<protein>
    <recommendedName>
        <fullName evidence="1">F-box domain-containing protein</fullName>
    </recommendedName>
</protein>
<feature type="non-terminal residue" evidence="2">
    <location>
        <position position="1"/>
    </location>
</feature>
<sequence>MTSRPTNSEPLSIPAQRDAINQAIAWHYAQISILKTQANALNPISTLPNEIISKIFHAYAFLSGPPFDLKWAKVMLVCHRWHDIALSEQSLWGFIEVIFSRNLRRISTQLDRSGAAPLTIKITHMESQRYPMMLLEHAERLREVHLAGHAINVLRFMNSLSNHSFPLLQSIKLDPSYKLEEVPEEVPTTFPDALFDGRAPCLTELDMSTISINWSLLRGLHRLSLDLSHDTSQPRTFANILSVLNASPMLTYLKLGRVISPLIPQSSYPTISLPLLDFIWIQDDVDLCDELLRHIIIPPTTRISIYGLGIRSGSDIADLLVPIRKHARAPSAPTLRCLQLEAAESARTNFMISSYTAVTVPNVLEYECGTFLVNTHPTNEHFLRQIMTKVIKALPCTTITH</sequence>
<dbReference type="EMBL" id="JARJLG010000066">
    <property type="protein sequence ID" value="KAJ7754635.1"/>
    <property type="molecule type" value="Genomic_DNA"/>
</dbReference>
<proteinExistence type="predicted"/>
<accession>A0AAD7ND16</accession>
<dbReference type="Proteomes" id="UP001215280">
    <property type="component" value="Unassembled WGS sequence"/>
</dbReference>
<dbReference type="AlphaFoldDB" id="A0AAD7ND16"/>
<gene>
    <name evidence="2" type="ORF">DFH07DRAFT_920901</name>
</gene>
<dbReference type="Pfam" id="PF12937">
    <property type="entry name" value="F-box-like"/>
    <property type="match status" value="1"/>
</dbReference>
<organism evidence="2 3">
    <name type="scientific">Mycena maculata</name>
    <dbReference type="NCBI Taxonomy" id="230809"/>
    <lineage>
        <taxon>Eukaryota</taxon>
        <taxon>Fungi</taxon>
        <taxon>Dikarya</taxon>
        <taxon>Basidiomycota</taxon>
        <taxon>Agaricomycotina</taxon>
        <taxon>Agaricomycetes</taxon>
        <taxon>Agaricomycetidae</taxon>
        <taxon>Agaricales</taxon>
        <taxon>Marasmiineae</taxon>
        <taxon>Mycenaceae</taxon>
        <taxon>Mycena</taxon>
    </lineage>
</organism>
<keyword evidence="3" id="KW-1185">Reference proteome</keyword>